<dbReference type="InterPro" id="IPR056740">
    <property type="entry name" value="ILV_EDD_C"/>
</dbReference>
<dbReference type="EC" id="4.2.1.9" evidence="5"/>
<proteinExistence type="inferred from homology"/>
<dbReference type="PANTHER" id="PTHR43661">
    <property type="entry name" value="D-XYLONATE DEHYDRATASE"/>
    <property type="match status" value="1"/>
</dbReference>
<evidence type="ECO:0000313" key="5">
    <source>
        <dbReference type="EMBL" id="WOJ94703.1"/>
    </source>
</evidence>
<dbReference type="PROSITE" id="PS00886">
    <property type="entry name" value="ILVD_EDD_1"/>
    <property type="match status" value="1"/>
</dbReference>
<feature type="domain" description="Dihydroxy-acid/6-phosphogluconate dehydratase N-terminal" evidence="3">
    <location>
        <begin position="37"/>
        <end position="342"/>
    </location>
</feature>
<dbReference type="Pfam" id="PF00920">
    <property type="entry name" value="ILVD_EDD_N"/>
    <property type="match status" value="1"/>
</dbReference>
<dbReference type="PANTHER" id="PTHR43661:SF3">
    <property type="entry name" value="D-XYLONATE DEHYDRATASE YAGF-RELATED"/>
    <property type="match status" value="1"/>
</dbReference>
<dbReference type="Gene3D" id="3.50.30.80">
    <property type="entry name" value="IlvD/EDD C-terminal domain-like"/>
    <property type="match status" value="1"/>
</dbReference>
<dbReference type="GO" id="GO:0004160">
    <property type="term" value="F:dihydroxy-acid dehydratase activity"/>
    <property type="evidence" value="ECO:0007669"/>
    <property type="project" value="UniProtKB-EC"/>
</dbReference>
<keyword evidence="6" id="KW-1185">Reference proteome</keyword>
<dbReference type="SUPFAM" id="SSF52016">
    <property type="entry name" value="LeuD/IlvD-like"/>
    <property type="match status" value="1"/>
</dbReference>
<dbReference type="Proteomes" id="UP001626537">
    <property type="component" value="Chromosome"/>
</dbReference>
<dbReference type="Pfam" id="PF24877">
    <property type="entry name" value="ILV_EDD_C"/>
    <property type="match status" value="1"/>
</dbReference>
<name>A0ABZ0I7H1_9GAMM</name>
<organism evidence="5 6">
    <name type="scientific">Congregibacter variabilis</name>
    <dbReference type="NCBI Taxonomy" id="3081200"/>
    <lineage>
        <taxon>Bacteria</taxon>
        <taxon>Pseudomonadati</taxon>
        <taxon>Pseudomonadota</taxon>
        <taxon>Gammaproteobacteria</taxon>
        <taxon>Cellvibrionales</taxon>
        <taxon>Halieaceae</taxon>
        <taxon>Congregibacter</taxon>
    </lineage>
</organism>
<dbReference type="InterPro" id="IPR020558">
    <property type="entry name" value="DiOHA_6PGluconate_deHydtase_CS"/>
</dbReference>
<dbReference type="EMBL" id="CP136864">
    <property type="protein sequence ID" value="WOJ94703.1"/>
    <property type="molecule type" value="Genomic_DNA"/>
</dbReference>
<sequence length="547" mass="58160">MSKKSDVIIASPNKLVNDFRSGVMKGAGYDTKHLNKRPLIAIANSHTEMTAGHNHLNKLADKVKEGILVEGGEYAEFNVPAPCDGIAMAHDGMRYVLAQRDLIADIVETHVRSQAFDAVVFIAGCDKINPGMMMAMGRLDLPSIYLSAGPGQMNIRNAPKFDDSIDHNDYRGDPEAFVETFNCSSCGACEIMGTANTFQCLAEVLGICLPGSSNIPGWHTEKLKAARATGRRAVQLFHEGLNARQLLTQTSLENAARMLMAIGGSTNGTLHLPAIAHSAGCELTLDHFSQASAEVPTLLAVSPNGPWGLQDVWAAGGMPAVMQVMQKDIDTSTLSVGGGTLQHVIDSAKVLNPKVIPPRDQPHRPTGGIAVLRGNLAEGGSVVKQAGVKEDMLQCKGPAVCFDSEDEALAGIEQGKVTGGDIIVLRYQGPKGGPGMPEMLGVTLALKFAGLDKTALVTDGRFSGATSGPCVGHICPEAADGGLIALIEDGDMIEIDILNGRLRAEVTDEQIAERRENWQPVMKEVGFGYMGLYRKYVRPASEGAILI</sequence>
<comment type="similarity">
    <text evidence="1">Belongs to the IlvD/Edd family.</text>
</comment>
<dbReference type="RefSeq" id="WP_407349340.1">
    <property type="nucleotide sequence ID" value="NZ_CP136864.1"/>
</dbReference>
<evidence type="ECO:0000259" key="3">
    <source>
        <dbReference type="Pfam" id="PF00920"/>
    </source>
</evidence>
<evidence type="ECO:0000313" key="6">
    <source>
        <dbReference type="Proteomes" id="UP001626537"/>
    </source>
</evidence>
<dbReference type="SUPFAM" id="SSF143975">
    <property type="entry name" value="IlvD/EDD N-terminal domain-like"/>
    <property type="match status" value="1"/>
</dbReference>
<protein>
    <submittedName>
        <fullName evidence="5">Dihydroxy-acid dehydratase</fullName>
        <ecNumber evidence="5">4.2.1.9</ecNumber>
    </submittedName>
</protein>
<keyword evidence="2 5" id="KW-0456">Lyase</keyword>
<gene>
    <name evidence="5" type="primary">ilvD</name>
    <name evidence="5" type="ORF">R0135_05925</name>
</gene>
<evidence type="ECO:0000259" key="4">
    <source>
        <dbReference type="Pfam" id="PF24877"/>
    </source>
</evidence>
<dbReference type="InterPro" id="IPR037237">
    <property type="entry name" value="IlvD/EDD_N"/>
</dbReference>
<accession>A0ABZ0I7H1</accession>
<dbReference type="InterPro" id="IPR042096">
    <property type="entry name" value="Dihydro-acid_dehy_C"/>
</dbReference>
<dbReference type="InterPro" id="IPR000581">
    <property type="entry name" value="ILV_EDD_N"/>
</dbReference>
<dbReference type="PROSITE" id="PS00887">
    <property type="entry name" value="ILVD_EDD_2"/>
    <property type="match status" value="1"/>
</dbReference>
<evidence type="ECO:0000256" key="2">
    <source>
        <dbReference type="ARBA" id="ARBA00023239"/>
    </source>
</evidence>
<evidence type="ECO:0000256" key="1">
    <source>
        <dbReference type="ARBA" id="ARBA00006486"/>
    </source>
</evidence>
<reference evidence="5 6" key="1">
    <citation type="submission" date="2023-10" db="EMBL/GenBank/DDBJ databases">
        <title>Two novel species belonging to the OM43/NOR5 clade.</title>
        <authorList>
            <person name="Park M."/>
        </authorList>
    </citation>
    <scope>NUCLEOTIDE SEQUENCE [LARGE SCALE GENOMIC DNA]</scope>
    <source>
        <strain evidence="5 6">IMCC43200</strain>
    </source>
</reference>
<feature type="domain" description="Dihydroxy-acid/6-phosphogluconate dehydratase C-terminal" evidence="4">
    <location>
        <begin position="354"/>
        <end position="544"/>
    </location>
</feature>